<evidence type="ECO:0000313" key="3">
    <source>
        <dbReference type="Proteomes" id="UP000005744"/>
    </source>
</evidence>
<dbReference type="Pfam" id="PF01850">
    <property type="entry name" value="PIN"/>
    <property type="match status" value="1"/>
</dbReference>
<accession>I3CKJ0</accession>
<dbReference type="AlphaFoldDB" id="I3CKJ0"/>
<name>I3CKJ0_9GAMM</name>
<dbReference type="CDD" id="cd18692">
    <property type="entry name" value="PIN_VapC-like"/>
    <property type="match status" value="1"/>
</dbReference>
<dbReference type="PANTHER" id="PTHR38826:SF5">
    <property type="entry name" value="RIBONUCLEASE VAPC13"/>
    <property type="match status" value="1"/>
</dbReference>
<protein>
    <submittedName>
        <fullName evidence="2">Putative nucleic-acid-binding protein</fullName>
    </submittedName>
</protein>
<dbReference type="Proteomes" id="UP000005744">
    <property type="component" value="Unassembled WGS sequence"/>
</dbReference>
<dbReference type="RefSeq" id="WP_002691928.1">
    <property type="nucleotide sequence ID" value="NZ_JH600070.1"/>
</dbReference>
<dbReference type="eggNOG" id="COG5573">
    <property type="taxonomic scope" value="Bacteria"/>
</dbReference>
<dbReference type="SUPFAM" id="SSF88723">
    <property type="entry name" value="PIN domain-like"/>
    <property type="match status" value="1"/>
</dbReference>
<sequence length="137" mass="15863">MQDKHFFIDTNILIYALARESDAFHKKQIAIDLLSQSPILSTQIINECSNVLRRKFNWTYYEIRETFEFVLTIATVINVSIATIQQAWSIGEKYSYSYFDSLVLASALESDCNILYSEDMQNGQTIENCLKIVNPFK</sequence>
<evidence type="ECO:0000313" key="2">
    <source>
        <dbReference type="EMBL" id="EIJ44133.1"/>
    </source>
</evidence>
<gene>
    <name evidence="2" type="ORF">BegalDRAFT_3314</name>
</gene>
<organism evidence="2 3">
    <name type="scientific">Beggiatoa alba B18LD</name>
    <dbReference type="NCBI Taxonomy" id="395493"/>
    <lineage>
        <taxon>Bacteria</taxon>
        <taxon>Pseudomonadati</taxon>
        <taxon>Pseudomonadota</taxon>
        <taxon>Gammaproteobacteria</taxon>
        <taxon>Thiotrichales</taxon>
        <taxon>Thiotrichaceae</taxon>
        <taxon>Beggiatoa</taxon>
    </lineage>
</organism>
<dbReference type="HOGENOM" id="CLU_128080_1_0_6"/>
<dbReference type="STRING" id="395493.BegalDRAFT_3314"/>
<evidence type="ECO:0000259" key="1">
    <source>
        <dbReference type="Pfam" id="PF01850"/>
    </source>
</evidence>
<dbReference type="InterPro" id="IPR029060">
    <property type="entry name" value="PIN-like_dom_sf"/>
</dbReference>
<keyword evidence="3" id="KW-1185">Reference proteome</keyword>
<dbReference type="OrthoDB" id="9792015at2"/>
<reference evidence="2 3" key="1">
    <citation type="submission" date="2011-11" db="EMBL/GenBank/DDBJ databases">
        <title>Improved High-Quality Draft sequence of Beggiatoa alba B18lD.</title>
        <authorList>
            <consortium name="US DOE Joint Genome Institute"/>
            <person name="Lucas S."/>
            <person name="Han J."/>
            <person name="Lapidus A."/>
            <person name="Cheng J.-F."/>
            <person name="Goodwin L."/>
            <person name="Pitluck S."/>
            <person name="Peters L."/>
            <person name="Mikhailova N."/>
            <person name="Held B."/>
            <person name="Detter J.C."/>
            <person name="Han C."/>
            <person name="Tapia R."/>
            <person name="Land M."/>
            <person name="Hauser L."/>
            <person name="Kyrpides N."/>
            <person name="Ivanova N."/>
            <person name="Pagani I."/>
            <person name="Samuel K."/>
            <person name="Teske A."/>
            <person name="Mueller J."/>
            <person name="Woyke T."/>
        </authorList>
    </citation>
    <scope>NUCLEOTIDE SEQUENCE [LARGE SCALE GENOMIC DNA]</scope>
    <source>
        <strain evidence="2 3">B18LD</strain>
    </source>
</reference>
<feature type="domain" description="PIN" evidence="1">
    <location>
        <begin position="7"/>
        <end position="119"/>
    </location>
</feature>
<dbReference type="Gene3D" id="3.40.50.1010">
    <property type="entry name" value="5'-nuclease"/>
    <property type="match status" value="1"/>
</dbReference>
<dbReference type="InterPro" id="IPR002716">
    <property type="entry name" value="PIN_dom"/>
</dbReference>
<dbReference type="InterPro" id="IPR052106">
    <property type="entry name" value="PINc/VapC_TA"/>
</dbReference>
<dbReference type="PANTHER" id="PTHR38826">
    <property type="entry name" value="RIBONUCLEASE VAPC13"/>
    <property type="match status" value="1"/>
</dbReference>
<dbReference type="EMBL" id="JH600070">
    <property type="protein sequence ID" value="EIJ44133.1"/>
    <property type="molecule type" value="Genomic_DNA"/>
</dbReference>
<proteinExistence type="predicted"/>